<organism evidence="2 3">
    <name type="scientific">Durio zibethinus</name>
    <name type="common">Durian</name>
    <dbReference type="NCBI Taxonomy" id="66656"/>
    <lineage>
        <taxon>Eukaryota</taxon>
        <taxon>Viridiplantae</taxon>
        <taxon>Streptophyta</taxon>
        <taxon>Embryophyta</taxon>
        <taxon>Tracheophyta</taxon>
        <taxon>Spermatophyta</taxon>
        <taxon>Magnoliopsida</taxon>
        <taxon>eudicotyledons</taxon>
        <taxon>Gunneridae</taxon>
        <taxon>Pentapetalae</taxon>
        <taxon>rosids</taxon>
        <taxon>malvids</taxon>
        <taxon>Malvales</taxon>
        <taxon>Malvaceae</taxon>
        <taxon>Helicteroideae</taxon>
        <taxon>Durio</taxon>
    </lineage>
</organism>
<accession>A0A6P6A3P3</accession>
<evidence type="ECO:0000313" key="2">
    <source>
        <dbReference type="Proteomes" id="UP000515121"/>
    </source>
</evidence>
<evidence type="ECO:0000313" key="3">
    <source>
        <dbReference type="RefSeq" id="XP_022759614.1"/>
    </source>
</evidence>
<dbReference type="KEGG" id="dzi:111305989"/>
<sequence length="110" mass="12628">MGNWFGRSTLMVKRLENAIEMMKNREDQDERRKSFDAPSSPMRIKVRMTKRQLQELKAHADMSEGNSDLGRLIVKECLEGRLSPHVVVGQSHVSEDSTLKRLSLSTIDEE</sequence>
<proteinExistence type="predicted"/>
<feature type="region of interest" description="Disordered" evidence="1">
    <location>
        <begin position="90"/>
        <end position="110"/>
    </location>
</feature>
<dbReference type="OrthoDB" id="1679286at2759"/>
<name>A0A6P6A3P3_DURZI</name>
<evidence type="ECO:0000256" key="1">
    <source>
        <dbReference type="SAM" id="MobiDB-lite"/>
    </source>
</evidence>
<gene>
    <name evidence="3" type="primary">LOC111305989</name>
</gene>
<protein>
    <submittedName>
        <fullName evidence="3">Uncharacterized protein LOC111305989</fullName>
    </submittedName>
</protein>
<dbReference type="AlphaFoldDB" id="A0A6P6A3P3"/>
<dbReference type="GeneID" id="111305989"/>
<dbReference type="Proteomes" id="UP000515121">
    <property type="component" value="Unplaced"/>
</dbReference>
<dbReference type="RefSeq" id="XP_022759614.1">
    <property type="nucleotide sequence ID" value="XM_022903879.1"/>
</dbReference>
<reference evidence="3" key="1">
    <citation type="submission" date="2025-08" db="UniProtKB">
        <authorList>
            <consortium name="RefSeq"/>
        </authorList>
    </citation>
    <scope>IDENTIFICATION</scope>
    <source>
        <tissue evidence="3">Fruit stalk</tissue>
    </source>
</reference>
<keyword evidence="2" id="KW-1185">Reference proteome</keyword>